<protein>
    <submittedName>
        <fullName evidence="3">Uncharacterized protein</fullName>
    </submittedName>
</protein>
<evidence type="ECO:0000313" key="3">
    <source>
        <dbReference type="EMBL" id="CAB5228381.1"/>
    </source>
</evidence>
<organism evidence="3">
    <name type="scientific">uncultured Caudovirales phage</name>
    <dbReference type="NCBI Taxonomy" id="2100421"/>
    <lineage>
        <taxon>Viruses</taxon>
        <taxon>Duplodnaviria</taxon>
        <taxon>Heunggongvirae</taxon>
        <taxon>Uroviricota</taxon>
        <taxon>Caudoviricetes</taxon>
        <taxon>Peduoviridae</taxon>
        <taxon>Maltschvirus</taxon>
        <taxon>Maltschvirus maltsch</taxon>
    </lineage>
</organism>
<accession>A0A6J7XBU7</accession>
<sequence length="55" mass="6284">MSAREHRPTRNGPCPDCASAVEVVLYQISNKFLCEKCFTVVYDGLTQHPTRRMAR</sequence>
<evidence type="ECO:0000313" key="1">
    <source>
        <dbReference type="EMBL" id="CAB4182686.1"/>
    </source>
</evidence>
<name>A0A6J7XBU7_9CAUD</name>
<evidence type="ECO:0000313" key="2">
    <source>
        <dbReference type="EMBL" id="CAB4198916.1"/>
    </source>
</evidence>
<dbReference type="EMBL" id="LR797278">
    <property type="protein sequence ID" value="CAB4198916.1"/>
    <property type="molecule type" value="Genomic_DNA"/>
</dbReference>
<dbReference type="EMBL" id="LR797042">
    <property type="protein sequence ID" value="CAB4182686.1"/>
    <property type="molecule type" value="Genomic_DNA"/>
</dbReference>
<proteinExistence type="predicted"/>
<reference evidence="3" key="1">
    <citation type="submission" date="2020-05" db="EMBL/GenBank/DDBJ databases">
        <authorList>
            <person name="Chiriac C."/>
            <person name="Salcher M."/>
            <person name="Ghai R."/>
            <person name="Kavagutti S V."/>
        </authorList>
    </citation>
    <scope>NUCLEOTIDE SEQUENCE</scope>
</reference>
<dbReference type="EMBL" id="LR798385">
    <property type="protein sequence ID" value="CAB5228381.1"/>
    <property type="molecule type" value="Genomic_DNA"/>
</dbReference>
<gene>
    <name evidence="1" type="ORF">UFOVP1084_13</name>
    <name evidence="2" type="ORF">UFOVP1328_3</name>
    <name evidence="3" type="ORF">UFOVP1532_34</name>
</gene>